<dbReference type="EMBL" id="KN716161">
    <property type="protein sequence ID" value="KJH52660.1"/>
    <property type="molecule type" value="Genomic_DNA"/>
</dbReference>
<evidence type="ECO:0000313" key="2">
    <source>
        <dbReference type="Proteomes" id="UP000053766"/>
    </source>
</evidence>
<organism evidence="1 2">
    <name type="scientific">Dictyocaulus viviparus</name>
    <name type="common">Bovine lungworm</name>
    <dbReference type="NCBI Taxonomy" id="29172"/>
    <lineage>
        <taxon>Eukaryota</taxon>
        <taxon>Metazoa</taxon>
        <taxon>Ecdysozoa</taxon>
        <taxon>Nematoda</taxon>
        <taxon>Chromadorea</taxon>
        <taxon>Rhabditida</taxon>
        <taxon>Rhabditina</taxon>
        <taxon>Rhabditomorpha</taxon>
        <taxon>Strongyloidea</taxon>
        <taxon>Metastrongylidae</taxon>
        <taxon>Dictyocaulus</taxon>
    </lineage>
</organism>
<keyword evidence="2" id="KW-1185">Reference proteome</keyword>
<dbReference type="AlphaFoldDB" id="A0A0D8Y7F0"/>
<dbReference type="Proteomes" id="UP000053766">
    <property type="component" value="Unassembled WGS sequence"/>
</dbReference>
<gene>
    <name evidence="1" type="ORF">DICVIV_01121</name>
</gene>
<reference evidence="2" key="2">
    <citation type="journal article" date="2016" name="Sci. Rep.">
        <title>Dictyocaulus viviparus genome, variome and transcriptome elucidate lungworm biology and support future intervention.</title>
        <authorList>
            <person name="McNulty S.N."/>
            <person name="Strube C."/>
            <person name="Rosa B.A."/>
            <person name="Martin J.C."/>
            <person name="Tyagi R."/>
            <person name="Choi Y.J."/>
            <person name="Wang Q."/>
            <person name="Hallsworth Pepin K."/>
            <person name="Zhang X."/>
            <person name="Ozersky P."/>
            <person name="Wilson R.K."/>
            <person name="Sternberg P.W."/>
            <person name="Gasser R.B."/>
            <person name="Mitreva M."/>
        </authorList>
    </citation>
    <scope>NUCLEOTIDE SEQUENCE [LARGE SCALE GENOMIC DNA]</scope>
    <source>
        <strain evidence="2">HannoverDv2000</strain>
    </source>
</reference>
<sequence length="80" mass="9028">MTRAATVFTVPPPTYRKALEDGLNEVEDIRNQLERLQRFVSQAMNGSESFSFFRLSPPLSLEIQKGQNIQANASRQNASE</sequence>
<name>A0A0D8Y7F0_DICVI</name>
<reference evidence="1 2" key="1">
    <citation type="submission" date="2013-11" db="EMBL/GenBank/DDBJ databases">
        <title>Draft genome of the bovine lungworm Dictyocaulus viviparus.</title>
        <authorList>
            <person name="Mitreva M."/>
        </authorList>
    </citation>
    <scope>NUCLEOTIDE SEQUENCE [LARGE SCALE GENOMIC DNA]</scope>
    <source>
        <strain evidence="1 2">HannoverDv2000</strain>
    </source>
</reference>
<proteinExistence type="predicted"/>
<protein>
    <submittedName>
        <fullName evidence="1">Uncharacterized protein</fullName>
    </submittedName>
</protein>
<dbReference type="OrthoDB" id="10394248at2759"/>
<evidence type="ECO:0000313" key="1">
    <source>
        <dbReference type="EMBL" id="KJH52660.1"/>
    </source>
</evidence>
<accession>A0A0D8Y7F0</accession>